<dbReference type="SUPFAM" id="SSF51735">
    <property type="entry name" value="NAD(P)-binding Rossmann-fold domains"/>
    <property type="match status" value="1"/>
</dbReference>
<keyword evidence="7" id="KW-1185">Reference proteome</keyword>
<dbReference type="InterPro" id="IPR003710">
    <property type="entry name" value="ApbA"/>
</dbReference>
<dbReference type="InterPro" id="IPR013752">
    <property type="entry name" value="KPA_reductase"/>
</dbReference>
<evidence type="ECO:0000313" key="6">
    <source>
        <dbReference type="EMBL" id="CAG98011.1"/>
    </source>
</evidence>
<dbReference type="InterPro" id="IPR013328">
    <property type="entry name" value="6PGD_dom2"/>
</dbReference>
<organism evidence="6 7">
    <name type="scientific">Kluyveromyces lactis (strain ATCC 8585 / CBS 2359 / DSM 70799 / NBRC 1267 / NRRL Y-1140 / WM37)</name>
    <name type="common">Yeast</name>
    <name type="synonym">Candida sphaerica</name>
    <dbReference type="NCBI Taxonomy" id="284590"/>
    <lineage>
        <taxon>Eukaryota</taxon>
        <taxon>Fungi</taxon>
        <taxon>Dikarya</taxon>
        <taxon>Ascomycota</taxon>
        <taxon>Saccharomycotina</taxon>
        <taxon>Saccharomycetes</taxon>
        <taxon>Saccharomycetales</taxon>
        <taxon>Saccharomycetaceae</taxon>
        <taxon>Kluyveromyces</taxon>
    </lineage>
</organism>
<evidence type="ECO:0000313" key="7">
    <source>
        <dbReference type="Proteomes" id="UP000000598"/>
    </source>
</evidence>
<proteinExistence type="inferred from homology"/>
<reference evidence="6 7" key="1">
    <citation type="journal article" date="2004" name="Nature">
        <title>Genome evolution in yeasts.</title>
        <authorList>
            <consortium name="Genolevures"/>
            <person name="Dujon B."/>
            <person name="Sherman D."/>
            <person name="Fischer G."/>
            <person name="Durrens P."/>
            <person name="Casaregola S."/>
            <person name="Lafontaine I."/>
            <person name="de Montigny J."/>
            <person name="Marck C."/>
            <person name="Neuveglise C."/>
            <person name="Talla E."/>
            <person name="Goffard N."/>
            <person name="Frangeul L."/>
            <person name="Aigle M."/>
            <person name="Anthouard V."/>
            <person name="Babour A."/>
            <person name="Barbe V."/>
            <person name="Barnay S."/>
            <person name="Blanchin S."/>
            <person name="Beckerich J.M."/>
            <person name="Beyne E."/>
            <person name="Bleykasten C."/>
            <person name="Boisrame A."/>
            <person name="Boyer J."/>
            <person name="Cattolico L."/>
            <person name="Confanioleri F."/>
            <person name="de Daruvar A."/>
            <person name="Despons L."/>
            <person name="Fabre E."/>
            <person name="Fairhead C."/>
            <person name="Ferry-Dumazet H."/>
            <person name="Groppi A."/>
            <person name="Hantraye F."/>
            <person name="Hennequin C."/>
            <person name="Jauniaux N."/>
            <person name="Joyet P."/>
            <person name="Kachouri R."/>
            <person name="Kerrest A."/>
            <person name="Koszul R."/>
            <person name="Lemaire M."/>
            <person name="Lesur I."/>
            <person name="Ma L."/>
            <person name="Muller H."/>
            <person name="Nicaud J.M."/>
            <person name="Nikolski M."/>
            <person name="Oztas S."/>
            <person name="Ozier-Kalogeropoulos O."/>
            <person name="Pellenz S."/>
            <person name="Potier S."/>
            <person name="Richard G.F."/>
            <person name="Straub M.L."/>
            <person name="Suleau A."/>
            <person name="Swennene D."/>
            <person name="Tekaia F."/>
            <person name="Wesolowski-Louvel M."/>
            <person name="Westhof E."/>
            <person name="Wirth B."/>
            <person name="Zeniou-Meyer M."/>
            <person name="Zivanovic I."/>
            <person name="Bolotin-Fukuhara M."/>
            <person name="Thierry A."/>
            <person name="Bouchier C."/>
            <person name="Caudron B."/>
            <person name="Scarpelli C."/>
            <person name="Gaillardin C."/>
            <person name="Weissenbach J."/>
            <person name="Wincker P."/>
            <person name="Souciet J.L."/>
        </authorList>
    </citation>
    <scope>NUCLEOTIDE SEQUENCE [LARGE SCALE GENOMIC DNA]</scope>
    <source>
        <strain evidence="7">ATCC 8585 / CBS 2359 / DSM 70799 / NBRC 1267 / NRRL Y-1140 / WM37</strain>
    </source>
</reference>
<name>Q6CL86_KLULA</name>
<protein>
    <submittedName>
        <fullName evidence="6">KLLA0F04928p</fullName>
    </submittedName>
</protein>
<dbReference type="InParanoid" id="Q6CL86"/>
<dbReference type="NCBIfam" id="TIGR00745">
    <property type="entry name" value="apbA_panE"/>
    <property type="match status" value="1"/>
</dbReference>
<dbReference type="InterPro" id="IPR013332">
    <property type="entry name" value="KPR_N"/>
</dbReference>
<evidence type="ECO:0000259" key="5">
    <source>
        <dbReference type="Pfam" id="PF08546"/>
    </source>
</evidence>
<dbReference type="GO" id="GO:0005737">
    <property type="term" value="C:cytoplasm"/>
    <property type="evidence" value="ECO:0007669"/>
    <property type="project" value="TreeGrafter"/>
</dbReference>
<dbReference type="PANTHER" id="PTHR21708:SF30">
    <property type="entry name" value="2-DEHYDROPANTOATE 2-REDUCTASE-RELATED"/>
    <property type="match status" value="1"/>
</dbReference>
<dbReference type="GO" id="GO:0008677">
    <property type="term" value="F:2-dehydropantoate 2-reductase activity"/>
    <property type="evidence" value="ECO:0007669"/>
    <property type="project" value="InterPro"/>
</dbReference>
<dbReference type="PaxDb" id="284590-Q6CL86"/>
<dbReference type="Proteomes" id="UP000000598">
    <property type="component" value="Chromosome F"/>
</dbReference>
<dbReference type="FunFam" id="1.10.1040.10:FF:000017">
    <property type="entry name" value="2-dehydropantoate 2-reductase"/>
    <property type="match status" value="1"/>
</dbReference>
<dbReference type="InterPro" id="IPR051402">
    <property type="entry name" value="KPR-Related"/>
</dbReference>
<sequence>MSSNIIPPSEQTSSALIIGAGGVGVITAYSLYHCGLSEVSLVTRSDYDHVVEFGYKIDSCDYGEITNWRPHNVYKTVEDASSAEKFFDYIIITTKNIPDGPKDSTVHAILKPVIEANYKLNDEKVTNVVLIQNGIDIEKEVLEHFNPATYNLCLLSGVQLIASTKVGPGHIVQKGKDHVSFGSFDKDDDIAIGQAKKLVSIYHNEGHNTGVFDENVRKTRWNKLLYNAAINTTTALVGLDVPRCFEFSVEKKATEFEVFRPAMQEIVSIAASEDVSIDENLIEFFNDVTRNILYKPSMCVDLENGRLMELEIILGNPIRIAKANGVETPTLKLLYNLLILVQNKLKEQKKLIEFDEEILKLVV</sequence>
<dbReference type="eggNOG" id="ENOG502QWBM">
    <property type="taxonomic scope" value="Eukaryota"/>
</dbReference>
<dbReference type="AlphaFoldDB" id="Q6CL86"/>
<dbReference type="GO" id="GO:0015940">
    <property type="term" value="P:pantothenate biosynthetic process"/>
    <property type="evidence" value="ECO:0007669"/>
    <property type="project" value="InterPro"/>
</dbReference>
<feature type="domain" description="Ketopantoate reductase N-terminal" evidence="4">
    <location>
        <begin position="16"/>
        <end position="185"/>
    </location>
</feature>
<evidence type="ECO:0000256" key="2">
    <source>
        <dbReference type="ARBA" id="ARBA00022857"/>
    </source>
</evidence>
<dbReference type="STRING" id="284590.Q6CL86"/>
<evidence type="ECO:0000256" key="3">
    <source>
        <dbReference type="ARBA" id="ARBA00023002"/>
    </source>
</evidence>
<keyword evidence="2" id="KW-0521">NADP</keyword>
<dbReference type="EMBL" id="CR382126">
    <property type="protein sequence ID" value="CAG98011.1"/>
    <property type="molecule type" value="Genomic_DNA"/>
</dbReference>
<dbReference type="InterPro" id="IPR008927">
    <property type="entry name" value="6-PGluconate_DH-like_C_sf"/>
</dbReference>
<dbReference type="InterPro" id="IPR036291">
    <property type="entry name" value="NAD(P)-bd_dom_sf"/>
</dbReference>
<dbReference type="Gene3D" id="1.10.1040.10">
    <property type="entry name" value="N-(1-d-carboxylethyl)-l-norvaline Dehydrogenase, domain 2"/>
    <property type="match status" value="1"/>
</dbReference>
<accession>Q6CL86</accession>
<dbReference type="RefSeq" id="XP_455303.1">
    <property type="nucleotide sequence ID" value="XM_455303.1"/>
</dbReference>
<dbReference type="SUPFAM" id="SSF48179">
    <property type="entry name" value="6-phosphogluconate dehydrogenase C-terminal domain-like"/>
    <property type="match status" value="1"/>
</dbReference>
<dbReference type="HOGENOM" id="CLU_031468_2_1_1"/>
<comment type="similarity">
    <text evidence="1">Belongs to the ketopantoate reductase family.</text>
</comment>
<dbReference type="Pfam" id="PF02558">
    <property type="entry name" value="ApbA"/>
    <property type="match status" value="1"/>
</dbReference>
<dbReference type="KEGG" id="kla:KLLA0_F04928g"/>
<dbReference type="Gene3D" id="3.40.50.720">
    <property type="entry name" value="NAD(P)-binding Rossmann-like Domain"/>
    <property type="match status" value="1"/>
</dbReference>
<evidence type="ECO:0000256" key="1">
    <source>
        <dbReference type="ARBA" id="ARBA00007870"/>
    </source>
</evidence>
<dbReference type="PANTHER" id="PTHR21708">
    <property type="entry name" value="PROBABLE 2-DEHYDROPANTOATE 2-REDUCTASE"/>
    <property type="match status" value="1"/>
</dbReference>
<gene>
    <name evidence="6" type="ORF">KLLA0_F04928g</name>
</gene>
<keyword evidence="3" id="KW-0560">Oxidoreductase</keyword>
<dbReference type="GeneID" id="2895926"/>
<feature type="domain" description="Ketopantoate reductase C-terminal" evidence="5">
    <location>
        <begin position="215"/>
        <end position="340"/>
    </location>
</feature>
<dbReference type="FunCoup" id="Q6CL86">
    <property type="interactions" value="48"/>
</dbReference>
<evidence type="ECO:0000259" key="4">
    <source>
        <dbReference type="Pfam" id="PF02558"/>
    </source>
</evidence>
<dbReference type="Pfam" id="PF08546">
    <property type="entry name" value="ApbA_C"/>
    <property type="match status" value="1"/>
</dbReference>
<dbReference type="OMA" id="QINGANE"/>